<name>A0A2T6BYD1_9FLAO</name>
<dbReference type="PANTHER" id="PTHR11328:SF24">
    <property type="entry name" value="MAJOR FACILITATOR SUPERFAMILY (MFS) PROFILE DOMAIN-CONTAINING PROTEIN"/>
    <property type="match status" value="1"/>
</dbReference>
<feature type="transmembrane region" description="Helical" evidence="2">
    <location>
        <begin position="151"/>
        <end position="171"/>
    </location>
</feature>
<comment type="similarity">
    <text evidence="1">Belongs to the sodium:galactoside symporter (TC 2.A.2) family.</text>
</comment>
<keyword evidence="2" id="KW-1133">Transmembrane helix</keyword>
<dbReference type="GO" id="GO:0015293">
    <property type="term" value="F:symporter activity"/>
    <property type="evidence" value="ECO:0007669"/>
    <property type="project" value="InterPro"/>
</dbReference>
<dbReference type="SUPFAM" id="SSF103473">
    <property type="entry name" value="MFS general substrate transporter"/>
    <property type="match status" value="1"/>
</dbReference>
<dbReference type="RefSeq" id="WP_108115194.1">
    <property type="nucleotide sequence ID" value="NZ_QBKT01000005.1"/>
</dbReference>
<protein>
    <submittedName>
        <fullName evidence="3">GPH family glycoside/pentoside/hexuronide:cation symporter</fullName>
    </submittedName>
</protein>
<dbReference type="GO" id="GO:0005886">
    <property type="term" value="C:plasma membrane"/>
    <property type="evidence" value="ECO:0007669"/>
    <property type="project" value="TreeGrafter"/>
</dbReference>
<keyword evidence="2" id="KW-0472">Membrane</keyword>
<keyword evidence="4" id="KW-1185">Reference proteome</keyword>
<dbReference type="OrthoDB" id="9764596at2"/>
<feature type="transmembrane region" description="Helical" evidence="2">
    <location>
        <begin position="183"/>
        <end position="203"/>
    </location>
</feature>
<evidence type="ECO:0000313" key="3">
    <source>
        <dbReference type="EMBL" id="PTX61082.1"/>
    </source>
</evidence>
<dbReference type="Proteomes" id="UP000244090">
    <property type="component" value="Unassembled WGS sequence"/>
</dbReference>
<sequence>MATHKKLSLREKIGYALGDTAANIAWRTVAYFLPIFYTDVFGLEAAVAATLIFLIRLTDGVTDLIMGNIADRTKSKYGKFRPWLLWTALPFAVALILQFTTPDLSLTGKVIWAYATSIFYTLTYTANNVPYSALMGVMTSDVKVRTELSSYRFFGAYLGGIIATIGVIALVDYLGDGNQNIGYQYTMYVLAFILAGCSLITFYTTRERVPVIKTSNLKDDYKDLIKNVPWLILLLIGFIFVTYNVIKQSTTMYYFSHYVNDEQNIFGSLVDWGGKKGLAGLYLLSLLVISMISTVFAPALTRFFGKVKLFIMSIVFSAITAGAMYWLEANQVGSMFTLGILSEFGAGLMPVLFFAMLGDAADYSEYKNKRRATGLVYSAGTFAMKFGGGMAGFITLMILNMYNYDGEAVVKTPEMLEGIKLNMSIVPAIFVLVGVIALWFYPLTSKKMEVIEAELEERRAAKVDA</sequence>
<feature type="transmembrane region" description="Helical" evidence="2">
    <location>
        <begin position="333"/>
        <end position="355"/>
    </location>
</feature>
<dbReference type="InterPro" id="IPR039672">
    <property type="entry name" value="MFS_2"/>
</dbReference>
<feature type="transmembrane region" description="Helical" evidence="2">
    <location>
        <begin position="375"/>
        <end position="399"/>
    </location>
</feature>
<reference evidence="3 4" key="1">
    <citation type="submission" date="2018-04" db="EMBL/GenBank/DDBJ databases">
        <title>Genomic Encyclopedia of Archaeal and Bacterial Type Strains, Phase II (KMG-II): from individual species to whole genera.</title>
        <authorList>
            <person name="Goeker M."/>
        </authorList>
    </citation>
    <scope>NUCLEOTIDE SEQUENCE [LARGE SCALE GENOMIC DNA]</scope>
    <source>
        <strain evidence="3 4">DSM 25731</strain>
    </source>
</reference>
<organism evidence="3 4">
    <name type="scientific">Kordia periserrulae</name>
    <dbReference type="NCBI Taxonomy" id="701523"/>
    <lineage>
        <taxon>Bacteria</taxon>
        <taxon>Pseudomonadati</taxon>
        <taxon>Bacteroidota</taxon>
        <taxon>Flavobacteriia</taxon>
        <taxon>Flavobacteriales</taxon>
        <taxon>Flavobacteriaceae</taxon>
        <taxon>Kordia</taxon>
    </lineage>
</organism>
<gene>
    <name evidence="3" type="ORF">C8N46_105238</name>
</gene>
<dbReference type="CDD" id="cd17332">
    <property type="entry name" value="MFS_MelB_like"/>
    <property type="match status" value="1"/>
</dbReference>
<dbReference type="InterPro" id="IPR001927">
    <property type="entry name" value="Na/Gal_symport"/>
</dbReference>
<feature type="transmembrane region" description="Helical" evidence="2">
    <location>
        <begin position="419"/>
        <end position="441"/>
    </location>
</feature>
<feature type="transmembrane region" description="Helical" evidence="2">
    <location>
        <begin position="224"/>
        <end position="246"/>
    </location>
</feature>
<proteinExistence type="inferred from homology"/>
<dbReference type="AlphaFoldDB" id="A0A2T6BYD1"/>
<evidence type="ECO:0000313" key="4">
    <source>
        <dbReference type="Proteomes" id="UP000244090"/>
    </source>
</evidence>
<dbReference type="InterPro" id="IPR036259">
    <property type="entry name" value="MFS_trans_sf"/>
</dbReference>
<feature type="transmembrane region" description="Helical" evidence="2">
    <location>
        <begin position="82"/>
        <end position="99"/>
    </location>
</feature>
<accession>A0A2T6BYD1</accession>
<evidence type="ECO:0000256" key="1">
    <source>
        <dbReference type="ARBA" id="ARBA00009617"/>
    </source>
</evidence>
<comment type="caution">
    <text evidence="3">The sequence shown here is derived from an EMBL/GenBank/DDBJ whole genome shotgun (WGS) entry which is preliminary data.</text>
</comment>
<dbReference type="EMBL" id="QBKT01000005">
    <property type="protein sequence ID" value="PTX61082.1"/>
    <property type="molecule type" value="Genomic_DNA"/>
</dbReference>
<dbReference type="GO" id="GO:0008643">
    <property type="term" value="P:carbohydrate transport"/>
    <property type="evidence" value="ECO:0007669"/>
    <property type="project" value="InterPro"/>
</dbReference>
<evidence type="ECO:0000256" key="2">
    <source>
        <dbReference type="SAM" id="Phobius"/>
    </source>
</evidence>
<dbReference type="NCBIfam" id="TIGR00792">
    <property type="entry name" value="gph"/>
    <property type="match status" value="1"/>
</dbReference>
<dbReference type="PANTHER" id="PTHR11328">
    <property type="entry name" value="MAJOR FACILITATOR SUPERFAMILY DOMAIN-CONTAINING PROTEIN"/>
    <property type="match status" value="1"/>
</dbReference>
<dbReference type="GO" id="GO:0006814">
    <property type="term" value="P:sodium ion transport"/>
    <property type="evidence" value="ECO:0007669"/>
    <property type="project" value="InterPro"/>
</dbReference>
<keyword evidence="2" id="KW-0812">Transmembrane</keyword>
<feature type="transmembrane region" description="Helical" evidence="2">
    <location>
        <begin position="111"/>
        <end position="130"/>
    </location>
</feature>
<dbReference type="Pfam" id="PF13347">
    <property type="entry name" value="MFS_2"/>
    <property type="match status" value="1"/>
</dbReference>
<feature type="transmembrane region" description="Helical" evidence="2">
    <location>
        <begin position="309"/>
        <end position="327"/>
    </location>
</feature>
<feature type="transmembrane region" description="Helical" evidence="2">
    <location>
        <begin position="279"/>
        <end position="297"/>
    </location>
</feature>
<dbReference type="Gene3D" id="1.20.1250.20">
    <property type="entry name" value="MFS general substrate transporter like domains"/>
    <property type="match status" value="2"/>
</dbReference>